<keyword evidence="2" id="KW-1185">Reference proteome</keyword>
<accession>A0ABU2D0X6</accession>
<reference evidence="2" key="1">
    <citation type="submission" date="2023-07" db="EMBL/GenBank/DDBJ databases">
        <title>Whole-genome sequencing of a new Methanosarcina sp. Z-7115.</title>
        <authorList>
            <person name="Zhilina T.N."/>
            <person name="Merkel A.Y."/>
        </authorList>
    </citation>
    <scope>NUCLEOTIDE SEQUENCE [LARGE SCALE GENOMIC DNA]</scope>
    <source>
        <strain evidence="2">Z-7115</strain>
    </source>
</reference>
<name>A0ABU2D0X6_9EURY</name>
<sequence>MLPYRKDTINSILDVQKRYPGLCDSSLLSLSIVKKFVKEELKELVEDELDRCEWAEEKAKPINSLEFIYTDIARARAIYHFLWSVDSITDQAVKWHWQVKDVPVLMKRMKAAGYNPWSTTEPTTGQYIESLPGYGRKEVKTKSGRTFHVYNPKGYGEEETAGHDYEED</sequence>
<dbReference type="RefSeq" id="WP_310575528.1">
    <property type="nucleotide sequence ID" value="NZ_JAVKPK010000021.1"/>
</dbReference>
<evidence type="ECO:0000313" key="1">
    <source>
        <dbReference type="EMBL" id="MDR7665502.1"/>
    </source>
</evidence>
<dbReference type="EMBL" id="JAVKPK010000021">
    <property type="protein sequence ID" value="MDR7665502.1"/>
    <property type="molecule type" value="Genomic_DNA"/>
</dbReference>
<organism evidence="1 2">
    <name type="scientific">Methanosarcina baikalica</name>
    <dbReference type="NCBI Taxonomy" id="3073890"/>
    <lineage>
        <taxon>Archaea</taxon>
        <taxon>Methanobacteriati</taxon>
        <taxon>Methanobacteriota</taxon>
        <taxon>Stenosarchaea group</taxon>
        <taxon>Methanomicrobia</taxon>
        <taxon>Methanosarcinales</taxon>
        <taxon>Methanosarcinaceae</taxon>
        <taxon>Methanosarcina</taxon>
    </lineage>
</organism>
<comment type="caution">
    <text evidence="1">The sequence shown here is derived from an EMBL/GenBank/DDBJ whole genome shotgun (WGS) entry which is preliminary data.</text>
</comment>
<dbReference type="Proteomes" id="UP001246244">
    <property type="component" value="Unassembled WGS sequence"/>
</dbReference>
<proteinExistence type="predicted"/>
<gene>
    <name evidence="1" type="ORF">RG963_06855</name>
</gene>
<evidence type="ECO:0000313" key="2">
    <source>
        <dbReference type="Proteomes" id="UP001246244"/>
    </source>
</evidence>
<protein>
    <submittedName>
        <fullName evidence="1">Uncharacterized protein</fullName>
    </submittedName>
</protein>